<gene>
    <name evidence="2" type="ORF">HNQ51_003113</name>
</gene>
<evidence type="ECO:0000313" key="2">
    <source>
        <dbReference type="EMBL" id="MBB5205786.1"/>
    </source>
</evidence>
<dbReference type="EMBL" id="JACHHO010000005">
    <property type="protein sequence ID" value="MBB5205786.1"/>
    <property type="molecule type" value="Genomic_DNA"/>
</dbReference>
<dbReference type="Proteomes" id="UP000554837">
    <property type="component" value="Unassembled WGS sequence"/>
</dbReference>
<name>A0A840S9V8_9BURK</name>
<evidence type="ECO:0000256" key="1">
    <source>
        <dbReference type="SAM" id="Phobius"/>
    </source>
</evidence>
<comment type="caution">
    <text evidence="2">The sequence shown here is derived from an EMBL/GenBank/DDBJ whole genome shotgun (WGS) entry which is preliminary data.</text>
</comment>
<dbReference type="SUPFAM" id="SSF56112">
    <property type="entry name" value="Protein kinase-like (PK-like)"/>
    <property type="match status" value="1"/>
</dbReference>
<accession>A0A840S9V8</accession>
<protein>
    <recommendedName>
        <fullName evidence="4">Protein kinase domain-containing protein</fullName>
    </recommendedName>
</protein>
<evidence type="ECO:0000313" key="3">
    <source>
        <dbReference type="Proteomes" id="UP000554837"/>
    </source>
</evidence>
<dbReference type="AlphaFoldDB" id="A0A840S9V8"/>
<keyword evidence="1" id="KW-0812">Transmembrane</keyword>
<dbReference type="Gene3D" id="1.10.510.10">
    <property type="entry name" value="Transferase(Phosphotransferase) domain 1"/>
    <property type="match status" value="1"/>
</dbReference>
<reference evidence="2 3" key="1">
    <citation type="submission" date="2020-08" db="EMBL/GenBank/DDBJ databases">
        <title>Genomic Encyclopedia of Type Strains, Phase IV (KMG-IV): sequencing the most valuable type-strain genomes for metagenomic binning, comparative biology and taxonomic classification.</title>
        <authorList>
            <person name="Goeker M."/>
        </authorList>
    </citation>
    <scope>NUCLEOTIDE SEQUENCE [LARGE SCALE GENOMIC DNA]</scope>
    <source>
        <strain evidence="2 3">DSM 23958</strain>
    </source>
</reference>
<dbReference type="RefSeq" id="WP_138855300.1">
    <property type="nucleotide sequence ID" value="NZ_CP040709.1"/>
</dbReference>
<dbReference type="OrthoDB" id="9151056at2"/>
<feature type="transmembrane region" description="Helical" evidence="1">
    <location>
        <begin position="319"/>
        <end position="340"/>
    </location>
</feature>
<organism evidence="2 3">
    <name type="scientific">Inhella inkyongensis</name>
    <dbReference type="NCBI Taxonomy" id="392593"/>
    <lineage>
        <taxon>Bacteria</taxon>
        <taxon>Pseudomonadati</taxon>
        <taxon>Pseudomonadota</taxon>
        <taxon>Betaproteobacteria</taxon>
        <taxon>Burkholderiales</taxon>
        <taxon>Sphaerotilaceae</taxon>
        <taxon>Inhella</taxon>
    </lineage>
</organism>
<dbReference type="InterPro" id="IPR011009">
    <property type="entry name" value="Kinase-like_dom_sf"/>
</dbReference>
<evidence type="ECO:0008006" key="4">
    <source>
        <dbReference type="Google" id="ProtNLM"/>
    </source>
</evidence>
<proteinExistence type="predicted"/>
<keyword evidence="1" id="KW-1133">Transmembrane helix</keyword>
<keyword evidence="1" id="KW-0472">Membrane</keyword>
<sequence>MSAVPAFLPPLPACQAGDKLGVWRLQRMVGQVPSGHWWRAQHSLSGVSAWVLVYSHVEDAGAVLLRVAQAEGEPWQYPDLAWPLDSGLTGDGRPYVVMPPVEGEPLMAANPKASLRRRLGWVVQLCELLLLAEQAGLSLIELDPSLLWLGPQQQLRLFGLALVRKDATVLRLGALQGQISLAAQDLRCPQSAQGSPADRAAQVFTVGSMMGLLVNGRLPQRLESLEAPVPVLSQWLALKPDSREQLTRLLGRVRHADANQRPASLADLAQEIEQWLDASGGLASTEAGALAARRIVEAPKPAPAPVALPPSPVEPERPIWPWVVAGGLILGVALLSLLMLRTH</sequence>
<keyword evidence="3" id="KW-1185">Reference proteome</keyword>